<protein>
    <recommendedName>
        <fullName evidence="2">NADP-dependent oxidoreductase domain-containing protein</fullName>
    </recommendedName>
</protein>
<feature type="region of interest" description="Disordered" evidence="1">
    <location>
        <begin position="108"/>
        <end position="132"/>
    </location>
</feature>
<keyword evidence="4" id="KW-1185">Reference proteome</keyword>
<dbReference type="eggNOG" id="KOG1577">
    <property type="taxonomic scope" value="Eukaryota"/>
</dbReference>
<evidence type="ECO:0000259" key="2">
    <source>
        <dbReference type="Pfam" id="PF00248"/>
    </source>
</evidence>
<dbReference type="InterPro" id="IPR020471">
    <property type="entry name" value="AKR"/>
</dbReference>
<feature type="domain" description="NADP-dependent oxidoreductase" evidence="2">
    <location>
        <begin position="280"/>
        <end position="350"/>
    </location>
</feature>
<sequence length="472" mass="51734">MKLVSGCFLASNHSSFSSTYASEAHAPACRKDRRAEKYRLPPILPASTLLSARRLATVVSRRTSIGSVDGLIRRYSHLSTKLINPNSRLSPPHRLIRSMSSNVASSSASGSAAASASGSASTTAIPSTPAARSRLPSIPPLLYGTAWKGDYTSDLTILALSHGFRGIDTAGQRKHYREDHVGLALSTARSEMNLDRQDIWVQSKFTPRSGQDWSHPELIPFEEQEDVEVQVRKSFAASLRNLHPWLEFEPLEKVAAKIVKNHNAGGASDEDAGVEYGDRAGEAYLDSYILHSPLTTLERTLKVWSTMESFVQLGLVRQIGLSNVYDTEIFQAISRTTRIPPAIVQNRWHYTTGHDVALLSLLSPTLSPNDFDNGKAPPVVYQPFWSLTGNPNLLSSVEVGDIAIEKGWTVQQVVYAFLASGMNVPGLKVTVLSGTKDERHMAEAVKAVQEGVRGECWGKGELDRIRRVVYGE</sequence>
<dbReference type="RefSeq" id="XP_012188165.1">
    <property type="nucleotide sequence ID" value="XM_012332775.1"/>
</dbReference>
<gene>
    <name evidence="3" type="ORF">PHSY_002151</name>
</gene>
<proteinExistence type="predicted"/>
<evidence type="ECO:0000256" key="1">
    <source>
        <dbReference type="SAM" id="MobiDB-lite"/>
    </source>
</evidence>
<dbReference type="Pfam" id="PF00248">
    <property type="entry name" value="Aldo_ket_red"/>
    <property type="match status" value="1"/>
</dbReference>
<evidence type="ECO:0000313" key="3">
    <source>
        <dbReference type="EMBL" id="GAC94578.1"/>
    </source>
</evidence>
<dbReference type="InterPro" id="IPR036812">
    <property type="entry name" value="NAD(P)_OxRdtase_dom_sf"/>
</dbReference>
<dbReference type="Gene3D" id="3.20.20.100">
    <property type="entry name" value="NADP-dependent oxidoreductase domain"/>
    <property type="match status" value="1"/>
</dbReference>
<dbReference type="EMBL" id="DF238785">
    <property type="protein sequence ID" value="GAC94578.1"/>
    <property type="molecule type" value="Genomic_DNA"/>
</dbReference>
<dbReference type="GO" id="GO:0016491">
    <property type="term" value="F:oxidoreductase activity"/>
    <property type="evidence" value="ECO:0007669"/>
    <property type="project" value="InterPro"/>
</dbReference>
<dbReference type="SUPFAM" id="SSF51430">
    <property type="entry name" value="NAD(P)-linked oxidoreductase"/>
    <property type="match status" value="1"/>
</dbReference>
<name>R9P064_PSEHS</name>
<reference evidence="4" key="1">
    <citation type="journal article" date="2013" name="Genome Announc.">
        <title>Draft genome sequence of the basidiomycetous yeast-like fungus Pseudozyma hubeiensis SY62, which produces an abundant amount of the biosurfactant mannosylerythritol lipids.</title>
        <authorList>
            <person name="Konishi M."/>
            <person name="Hatada Y."/>
            <person name="Horiuchi J."/>
        </authorList>
    </citation>
    <scope>NUCLEOTIDE SEQUENCE [LARGE SCALE GENOMIC DNA]</scope>
    <source>
        <strain evidence="4">SY62</strain>
    </source>
</reference>
<organism evidence="3 4">
    <name type="scientific">Pseudozyma hubeiensis (strain SY62)</name>
    <name type="common">Yeast</name>
    <dbReference type="NCBI Taxonomy" id="1305764"/>
    <lineage>
        <taxon>Eukaryota</taxon>
        <taxon>Fungi</taxon>
        <taxon>Dikarya</taxon>
        <taxon>Basidiomycota</taxon>
        <taxon>Ustilaginomycotina</taxon>
        <taxon>Ustilaginomycetes</taxon>
        <taxon>Ustilaginales</taxon>
        <taxon>Ustilaginaceae</taxon>
        <taxon>Pseudozyma</taxon>
    </lineage>
</organism>
<dbReference type="GeneID" id="24107444"/>
<dbReference type="Proteomes" id="UP000014071">
    <property type="component" value="Unassembled WGS sequence"/>
</dbReference>
<accession>R9P064</accession>
<dbReference type="HOGENOM" id="CLU_023205_10_0_1"/>
<dbReference type="PANTHER" id="PTHR11732">
    <property type="entry name" value="ALDO/KETO REDUCTASE"/>
    <property type="match status" value="1"/>
</dbReference>
<evidence type="ECO:0000313" key="4">
    <source>
        <dbReference type="Proteomes" id="UP000014071"/>
    </source>
</evidence>
<dbReference type="InterPro" id="IPR023210">
    <property type="entry name" value="NADP_OxRdtase_dom"/>
</dbReference>
<dbReference type="AlphaFoldDB" id="R9P064"/>
<dbReference type="STRING" id="1305764.R9P064"/>
<dbReference type="OrthoDB" id="5357513at2759"/>